<evidence type="ECO:0000259" key="13">
    <source>
        <dbReference type="PROSITE" id="PS51910"/>
    </source>
</evidence>
<keyword evidence="12" id="KW-1133">Transmembrane helix</keyword>
<evidence type="ECO:0000256" key="10">
    <source>
        <dbReference type="RuleBase" id="RU000489"/>
    </source>
</evidence>
<evidence type="ECO:0000313" key="14">
    <source>
        <dbReference type="EMBL" id="AMD22033.1"/>
    </source>
</evidence>
<dbReference type="PROSITE" id="PS01095">
    <property type="entry name" value="GH18_1"/>
    <property type="match status" value="1"/>
</dbReference>
<dbReference type="OrthoDB" id="76388at2759"/>
<dbReference type="GO" id="GO:0006032">
    <property type="term" value="P:chitin catabolic process"/>
    <property type="evidence" value="ECO:0007669"/>
    <property type="project" value="UniProtKB-KW"/>
</dbReference>
<evidence type="ECO:0000256" key="4">
    <source>
        <dbReference type="ARBA" id="ARBA00022525"/>
    </source>
</evidence>
<keyword evidence="15" id="KW-1185">Reference proteome</keyword>
<evidence type="ECO:0000256" key="2">
    <source>
        <dbReference type="ARBA" id="ARBA00004613"/>
    </source>
</evidence>
<feature type="transmembrane region" description="Helical" evidence="12">
    <location>
        <begin position="6"/>
        <end position="27"/>
    </location>
</feature>
<dbReference type="EMBL" id="CP014247">
    <property type="protein sequence ID" value="AMD22033.1"/>
    <property type="molecule type" value="Genomic_DNA"/>
</dbReference>
<evidence type="ECO:0000256" key="1">
    <source>
        <dbReference type="ARBA" id="ARBA00000822"/>
    </source>
</evidence>
<dbReference type="InterPro" id="IPR011583">
    <property type="entry name" value="Chitinase_II/V-like_cat"/>
</dbReference>
<dbReference type="FunFam" id="3.20.20.80:FF:000075">
    <property type="entry name" value="Sporulation-specific chitinase"/>
    <property type="match status" value="1"/>
</dbReference>
<comment type="similarity">
    <text evidence="11">Belongs to the glycosyl hydrolase 18 family.</text>
</comment>
<dbReference type="GO" id="GO:0008061">
    <property type="term" value="F:chitin binding"/>
    <property type="evidence" value="ECO:0007669"/>
    <property type="project" value="InterPro"/>
</dbReference>
<dbReference type="SUPFAM" id="SSF54556">
    <property type="entry name" value="Chitinase insertion domain"/>
    <property type="match status" value="1"/>
</dbReference>
<evidence type="ECO:0000256" key="6">
    <source>
        <dbReference type="ARBA" id="ARBA00023024"/>
    </source>
</evidence>
<dbReference type="GO" id="GO:0008843">
    <property type="term" value="F:endochitinase activity"/>
    <property type="evidence" value="ECO:0007669"/>
    <property type="project" value="UniProtKB-EC"/>
</dbReference>
<protein>
    <recommendedName>
        <fullName evidence="3">chitinase</fullName>
        <ecNumber evidence="3">3.2.1.14</ecNumber>
    </recommendedName>
</protein>
<keyword evidence="12" id="KW-0472">Membrane</keyword>
<comment type="catalytic activity">
    <reaction evidence="1">
        <text>Random endo-hydrolysis of N-acetyl-beta-D-glucosaminide (1-&gt;4)-beta-linkages in chitin and chitodextrins.</text>
        <dbReference type="EC" id="3.2.1.14"/>
    </reaction>
</comment>
<name>A0A109UZX9_9SACH</name>
<evidence type="ECO:0000256" key="8">
    <source>
        <dbReference type="ARBA" id="ARBA00023295"/>
    </source>
</evidence>
<evidence type="ECO:0000256" key="11">
    <source>
        <dbReference type="RuleBase" id="RU004453"/>
    </source>
</evidence>
<dbReference type="PANTHER" id="PTHR11177">
    <property type="entry name" value="CHITINASE"/>
    <property type="match status" value="1"/>
</dbReference>
<keyword evidence="6" id="KW-0146">Chitin degradation</keyword>
<keyword evidence="7" id="KW-0119">Carbohydrate metabolism</keyword>
<dbReference type="InterPro" id="IPR029070">
    <property type="entry name" value="Chitinase_insertion_sf"/>
</dbReference>
<dbReference type="RefSeq" id="XP_017989029.1">
    <property type="nucleotide sequence ID" value="XM_018133808.1"/>
</dbReference>
<keyword evidence="4" id="KW-0964">Secreted</keyword>
<dbReference type="GeneID" id="28725361"/>
<accession>A0A109UZX9</accession>
<dbReference type="InterPro" id="IPR001223">
    <property type="entry name" value="Glyco_hydro18_cat"/>
</dbReference>
<keyword evidence="12" id="KW-0812">Transmembrane</keyword>
<dbReference type="Pfam" id="PF00704">
    <property type="entry name" value="Glyco_hydro_18"/>
    <property type="match status" value="1"/>
</dbReference>
<organism evidence="14 15">
    <name type="scientific">Eremothecium sinecaudum</name>
    <dbReference type="NCBI Taxonomy" id="45286"/>
    <lineage>
        <taxon>Eukaryota</taxon>
        <taxon>Fungi</taxon>
        <taxon>Dikarya</taxon>
        <taxon>Ascomycota</taxon>
        <taxon>Saccharomycotina</taxon>
        <taxon>Saccharomycetes</taxon>
        <taxon>Saccharomycetales</taxon>
        <taxon>Saccharomycetaceae</taxon>
        <taxon>Eremothecium</taxon>
    </lineage>
</organism>
<dbReference type="Gene3D" id="3.20.20.80">
    <property type="entry name" value="Glycosidases"/>
    <property type="match status" value="1"/>
</dbReference>
<dbReference type="GO" id="GO:0000272">
    <property type="term" value="P:polysaccharide catabolic process"/>
    <property type="evidence" value="ECO:0007669"/>
    <property type="project" value="UniProtKB-KW"/>
</dbReference>
<gene>
    <name evidence="14" type="ORF">AW171_hschr74041</name>
</gene>
<dbReference type="Proteomes" id="UP000243052">
    <property type="component" value="Chromosome vii"/>
</dbReference>
<comment type="subcellular location">
    <subcellularLocation>
        <location evidence="2">Secreted</location>
    </subcellularLocation>
</comment>
<dbReference type="AlphaFoldDB" id="A0A109UZX9"/>
<dbReference type="InterPro" id="IPR017853">
    <property type="entry name" value="GH"/>
</dbReference>
<reference evidence="14 15" key="1">
    <citation type="submission" date="2016-01" db="EMBL/GenBank/DDBJ databases">
        <title>Genome sequence of the yeast Holleya sinecauda.</title>
        <authorList>
            <person name="Dietrich F.S."/>
        </authorList>
    </citation>
    <scope>NUCLEOTIDE SEQUENCE [LARGE SCALE GENOMIC DNA]</scope>
    <source>
        <strain evidence="14 15">ATCC 58844</strain>
    </source>
</reference>
<feature type="domain" description="GH18" evidence="13">
    <location>
        <begin position="63"/>
        <end position="456"/>
    </location>
</feature>
<dbReference type="SMART" id="SM00636">
    <property type="entry name" value="Glyco_18"/>
    <property type="match status" value="1"/>
</dbReference>
<keyword evidence="5 10" id="KW-0378">Hydrolase</keyword>
<dbReference type="EC" id="3.2.1.14" evidence="3"/>
<keyword evidence="9" id="KW-0624">Polysaccharide degradation</keyword>
<evidence type="ECO:0000256" key="12">
    <source>
        <dbReference type="SAM" id="Phobius"/>
    </source>
</evidence>
<dbReference type="SUPFAM" id="SSF51445">
    <property type="entry name" value="(Trans)glycosidases"/>
    <property type="match status" value="1"/>
</dbReference>
<dbReference type="STRING" id="45286.A0A109UZX9"/>
<dbReference type="InterPro" id="IPR001579">
    <property type="entry name" value="Glyco_hydro_18_chit_AS"/>
</dbReference>
<dbReference type="CDD" id="cd06548">
    <property type="entry name" value="GH18_chitinase"/>
    <property type="match status" value="1"/>
</dbReference>
<dbReference type="GO" id="GO:0005576">
    <property type="term" value="C:extracellular region"/>
    <property type="evidence" value="ECO:0007669"/>
    <property type="project" value="UniProtKB-SubCell"/>
</dbReference>
<dbReference type="PANTHER" id="PTHR11177:SF317">
    <property type="entry name" value="CHITINASE 12-RELATED"/>
    <property type="match status" value="1"/>
</dbReference>
<keyword evidence="8 10" id="KW-0326">Glycosidase</keyword>
<sequence length="493" mass="56741">MRRFSAFTYSIWISVLLVGILLEMTLLPKFITDKIEKHRKCKIENMVVNTRAIPDELCEDGKHSVAVYYSNWSVYEPRLHFPHDVDFDKLTHVYYAFFIVDEKTGKVKSSDEWADFQIELKHPTFKTAVPGALGELNHFKTTGGKDFKLIMSIGGWTNRDAFPKMVRCEKKLQEFVNTSISAMFEYGFDGIDLDWEFPKDDGYEPGMYLEMCARLRTRMDELEDQIWGPDNVHHPRFHLSMATPAFGKSLHPLQVTEMNKYISTWNMMTYDFHGSWSDRTGYHSNLYNSENSPNKSLHKRRFENMGIEGDDGLNAHDAITSMIEKFHISPRKLSLGMAAYGRGFTNVDGTEEDHLGKTYKGNGGASEGEPGIWQYNQLPIENSQEKFDDVWVSAYCFDPKIKTFVGYDNVQSMVSKREYVKAHNLGGGFWWESCGDDHKNPKRNLLNAFSEDIELGKEGSVYNDPALVDYYLKTLPKGFLVPLMNEIKKNTSH</sequence>
<dbReference type="InterPro" id="IPR050314">
    <property type="entry name" value="Glycosyl_Hydrlase_18"/>
</dbReference>
<proteinExistence type="inferred from homology"/>
<evidence type="ECO:0000256" key="9">
    <source>
        <dbReference type="ARBA" id="ARBA00023326"/>
    </source>
</evidence>
<evidence type="ECO:0000256" key="7">
    <source>
        <dbReference type="ARBA" id="ARBA00023277"/>
    </source>
</evidence>
<evidence type="ECO:0000256" key="3">
    <source>
        <dbReference type="ARBA" id="ARBA00012729"/>
    </source>
</evidence>
<evidence type="ECO:0000256" key="5">
    <source>
        <dbReference type="ARBA" id="ARBA00022801"/>
    </source>
</evidence>
<evidence type="ECO:0000313" key="15">
    <source>
        <dbReference type="Proteomes" id="UP000243052"/>
    </source>
</evidence>
<dbReference type="Gene3D" id="3.10.50.10">
    <property type="match status" value="1"/>
</dbReference>
<dbReference type="PROSITE" id="PS51910">
    <property type="entry name" value="GH18_2"/>
    <property type="match status" value="1"/>
</dbReference>